<name>A0A4P6PUX4_9ACTN</name>
<protein>
    <recommendedName>
        <fullName evidence="1">NadR/Ttd14 AAA domain-containing protein</fullName>
    </recommendedName>
</protein>
<evidence type="ECO:0000313" key="2">
    <source>
        <dbReference type="EMBL" id="QBI51855.1"/>
    </source>
</evidence>
<sequence>MGQAVDTDRLIVVTGGPGAGKSTLVRHLAQAGYACAPESGRAVIREQLADGGRALPWVDPDLFAEFMLDRDLRSHGSATARTGPVLFDRGVVDVVGYLRLAGRPVPAHADAAARRFRYRPTVFVAPPWREIYRTDAERRQPPAEAERTHATMRAVYAEYGYDLVELPRVPVAERARFVIERVSS</sequence>
<dbReference type="Pfam" id="PF13521">
    <property type="entry name" value="AAA_28"/>
    <property type="match status" value="1"/>
</dbReference>
<gene>
    <name evidence="2" type="ORF">EKD16_00140</name>
</gene>
<feature type="domain" description="NadR/Ttd14 AAA" evidence="1">
    <location>
        <begin position="11"/>
        <end position="174"/>
    </location>
</feature>
<dbReference type="Gene3D" id="3.40.50.300">
    <property type="entry name" value="P-loop containing nucleotide triphosphate hydrolases"/>
    <property type="match status" value="1"/>
</dbReference>
<dbReference type="Proteomes" id="UP000292235">
    <property type="component" value="Chromosome"/>
</dbReference>
<dbReference type="AlphaFoldDB" id="A0A4P6PUX4"/>
<keyword evidence="3" id="KW-1185">Reference proteome</keyword>
<dbReference type="OrthoDB" id="5638848at2"/>
<evidence type="ECO:0000259" key="1">
    <source>
        <dbReference type="Pfam" id="PF13521"/>
    </source>
</evidence>
<dbReference type="KEGG" id="strr:EKD16_00140"/>
<accession>A0A4P6PUX4</accession>
<dbReference type="InterPro" id="IPR038727">
    <property type="entry name" value="NadR/Ttd14_AAA_dom"/>
</dbReference>
<dbReference type="InterPro" id="IPR027417">
    <property type="entry name" value="P-loop_NTPase"/>
</dbReference>
<dbReference type="SUPFAM" id="SSF52540">
    <property type="entry name" value="P-loop containing nucleoside triphosphate hydrolases"/>
    <property type="match status" value="1"/>
</dbReference>
<evidence type="ECO:0000313" key="3">
    <source>
        <dbReference type="Proteomes" id="UP000292235"/>
    </source>
</evidence>
<dbReference type="RefSeq" id="WP_131096502.1">
    <property type="nucleotide sequence ID" value="NZ_CP036455.1"/>
</dbReference>
<dbReference type="EMBL" id="CP036455">
    <property type="protein sequence ID" value="QBI51855.1"/>
    <property type="molecule type" value="Genomic_DNA"/>
</dbReference>
<organism evidence="2 3">
    <name type="scientific">Streptomonospora litoralis</name>
    <dbReference type="NCBI Taxonomy" id="2498135"/>
    <lineage>
        <taxon>Bacteria</taxon>
        <taxon>Bacillati</taxon>
        <taxon>Actinomycetota</taxon>
        <taxon>Actinomycetes</taxon>
        <taxon>Streptosporangiales</taxon>
        <taxon>Nocardiopsidaceae</taxon>
        <taxon>Streptomonospora</taxon>
    </lineage>
</organism>
<reference evidence="2 3" key="1">
    <citation type="submission" date="2019-02" db="EMBL/GenBank/DDBJ databases">
        <authorList>
            <person name="Khodamoradi S."/>
            <person name="Hahnke R.L."/>
            <person name="Kaempfer P."/>
            <person name="Schumann P."/>
            <person name="Rohde M."/>
            <person name="Steinert M."/>
            <person name="Luzhetskyy A."/>
            <person name="Wink J."/>
            <person name="Ruckert C."/>
        </authorList>
    </citation>
    <scope>NUCLEOTIDE SEQUENCE [LARGE SCALE GENOMIC DNA]</scope>
    <source>
        <strain evidence="2 3">M2</strain>
    </source>
</reference>
<proteinExistence type="predicted"/>